<accession>A0A382LP81</accession>
<evidence type="ECO:0000313" key="2">
    <source>
        <dbReference type="EMBL" id="SVC38163.1"/>
    </source>
</evidence>
<evidence type="ECO:0000259" key="1">
    <source>
        <dbReference type="Pfam" id="PF01979"/>
    </source>
</evidence>
<name>A0A382LP81_9ZZZZ</name>
<reference evidence="2" key="1">
    <citation type="submission" date="2018-05" db="EMBL/GenBank/DDBJ databases">
        <authorList>
            <person name="Lanie J.A."/>
            <person name="Ng W.-L."/>
            <person name="Kazmierczak K.M."/>
            <person name="Andrzejewski T.M."/>
            <person name="Davidsen T.M."/>
            <person name="Wayne K.J."/>
            <person name="Tettelin H."/>
            <person name="Glass J.I."/>
            <person name="Rusch D."/>
            <person name="Podicherti R."/>
            <person name="Tsui H.-C.T."/>
            <person name="Winkler M.E."/>
        </authorList>
    </citation>
    <scope>NUCLEOTIDE SEQUENCE</scope>
</reference>
<dbReference type="Pfam" id="PF01979">
    <property type="entry name" value="Amidohydro_1"/>
    <property type="match status" value="1"/>
</dbReference>
<dbReference type="InterPro" id="IPR011059">
    <property type="entry name" value="Metal-dep_hydrolase_composite"/>
</dbReference>
<dbReference type="InterPro" id="IPR032466">
    <property type="entry name" value="Metal_Hydrolase"/>
</dbReference>
<dbReference type="PANTHER" id="PTHR42717">
    <property type="entry name" value="DIHYDROOROTASE-RELATED"/>
    <property type="match status" value="1"/>
</dbReference>
<dbReference type="AlphaFoldDB" id="A0A382LP81"/>
<dbReference type="Gene3D" id="3.20.20.140">
    <property type="entry name" value="Metal-dependent hydrolases"/>
    <property type="match status" value="1"/>
</dbReference>
<feature type="non-terminal residue" evidence="2">
    <location>
        <position position="1"/>
    </location>
</feature>
<dbReference type="EMBL" id="UINC01088169">
    <property type="protein sequence ID" value="SVC38163.1"/>
    <property type="molecule type" value="Genomic_DNA"/>
</dbReference>
<dbReference type="InterPro" id="IPR006680">
    <property type="entry name" value="Amidohydro-rel"/>
</dbReference>
<dbReference type="InterPro" id="IPR020043">
    <property type="entry name" value="Deacetylase_Atu3266-like"/>
</dbReference>
<dbReference type="GO" id="GO:0019213">
    <property type="term" value="F:deacetylase activity"/>
    <property type="evidence" value="ECO:0007669"/>
    <property type="project" value="InterPro"/>
</dbReference>
<protein>
    <recommendedName>
        <fullName evidence="1">Amidohydrolase-related domain-containing protein</fullName>
    </recommendedName>
</protein>
<feature type="domain" description="Amidohydrolase-related" evidence="1">
    <location>
        <begin position="182"/>
        <end position="295"/>
    </location>
</feature>
<organism evidence="2">
    <name type="scientific">marine metagenome</name>
    <dbReference type="NCBI Taxonomy" id="408172"/>
    <lineage>
        <taxon>unclassified sequences</taxon>
        <taxon>metagenomes</taxon>
        <taxon>ecological metagenomes</taxon>
    </lineage>
</organism>
<dbReference type="PANTHER" id="PTHR42717:SF1">
    <property type="entry name" value="IMIDAZOLONEPROPIONASE AND RELATED AMIDOHYDROLASES"/>
    <property type="match status" value="1"/>
</dbReference>
<gene>
    <name evidence="2" type="ORF">METZ01_LOCUS291017</name>
</gene>
<dbReference type="SUPFAM" id="SSF51556">
    <property type="entry name" value="Metallo-dependent hydrolases"/>
    <property type="match status" value="1"/>
</dbReference>
<dbReference type="Gene3D" id="2.30.40.10">
    <property type="entry name" value="Urease, subunit C, domain 1"/>
    <property type="match status" value="1"/>
</dbReference>
<proteinExistence type="predicted"/>
<sequence>ADRIGVNQGVACLLDTGSAGPTTIDAFKEFVIDTQSTATYALCNIGSPGQPGITGGHSATPELISLSGTVDAIERNPDWILGVKVLASSTHTGLMGLEAVKIGRKAAEIAGTPLMVHIGNAPPLVDDVLDLLRPGDIVTHAYHGKTGGVLGYNDLVIPQFRAAVDRGVIVDIAHGRSSFSYQTCAKALDQGMPIHTISSDLHGGNINRYVVSLARTMSKFRTLGLSLEDVIQAVTVNPAKAVGLDKKGFGQLNVGGPANLTLFAETDKAVEMEDAEGEIRISQNWIETKMVFIDGACFETTEVL</sequence>
<dbReference type="GO" id="GO:0016810">
    <property type="term" value="F:hydrolase activity, acting on carbon-nitrogen (but not peptide) bonds"/>
    <property type="evidence" value="ECO:0007669"/>
    <property type="project" value="InterPro"/>
</dbReference>